<feature type="compositionally biased region" description="Gly residues" evidence="1">
    <location>
        <begin position="82"/>
        <end position="91"/>
    </location>
</feature>
<evidence type="ECO:0000313" key="2">
    <source>
        <dbReference type="EMBL" id="MED6161779.1"/>
    </source>
</evidence>
<gene>
    <name evidence="2" type="ORF">PIB30_063951</name>
</gene>
<sequence length="91" mass="9507">MDHHELPLGSCSARNAKPFTYVSATLLADESLEDANVAGLLFSGVEEVDSLLPAEETPVQRAPPTVADHDMPPTLPRTEIAVGGGGVGKIQ</sequence>
<keyword evidence="3" id="KW-1185">Reference proteome</keyword>
<accession>A0ABU6UL34</accession>
<evidence type="ECO:0000313" key="3">
    <source>
        <dbReference type="Proteomes" id="UP001341840"/>
    </source>
</evidence>
<feature type="non-terminal residue" evidence="2">
    <location>
        <position position="91"/>
    </location>
</feature>
<reference evidence="2 3" key="1">
    <citation type="journal article" date="2023" name="Plants (Basel)">
        <title>Bridging the Gap: Combining Genomics and Transcriptomics Approaches to Understand Stylosanthes scabra, an Orphan Legume from the Brazilian Caatinga.</title>
        <authorList>
            <person name="Ferreira-Neto J.R.C."/>
            <person name="da Silva M.D."/>
            <person name="Binneck E."/>
            <person name="de Melo N.F."/>
            <person name="da Silva R.H."/>
            <person name="de Melo A.L.T.M."/>
            <person name="Pandolfi V."/>
            <person name="Bustamante F.O."/>
            <person name="Brasileiro-Vidal A.C."/>
            <person name="Benko-Iseppon A.M."/>
        </authorList>
    </citation>
    <scope>NUCLEOTIDE SEQUENCE [LARGE SCALE GENOMIC DNA]</scope>
    <source>
        <tissue evidence="2">Leaves</tissue>
    </source>
</reference>
<feature type="region of interest" description="Disordered" evidence="1">
    <location>
        <begin position="55"/>
        <end position="91"/>
    </location>
</feature>
<protein>
    <submittedName>
        <fullName evidence="2">Uncharacterized protein</fullName>
    </submittedName>
</protein>
<evidence type="ECO:0000256" key="1">
    <source>
        <dbReference type="SAM" id="MobiDB-lite"/>
    </source>
</evidence>
<comment type="caution">
    <text evidence="2">The sequence shown here is derived from an EMBL/GenBank/DDBJ whole genome shotgun (WGS) entry which is preliminary data.</text>
</comment>
<dbReference type="Proteomes" id="UP001341840">
    <property type="component" value="Unassembled WGS sequence"/>
</dbReference>
<dbReference type="EMBL" id="JASCZI010121445">
    <property type="protein sequence ID" value="MED6161779.1"/>
    <property type="molecule type" value="Genomic_DNA"/>
</dbReference>
<proteinExistence type="predicted"/>
<name>A0ABU6UL34_9FABA</name>
<organism evidence="2 3">
    <name type="scientific">Stylosanthes scabra</name>
    <dbReference type="NCBI Taxonomy" id="79078"/>
    <lineage>
        <taxon>Eukaryota</taxon>
        <taxon>Viridiplantae</taxon>
        <taxon>Streptophyta</taxon>
        <taxon>Embryophyta</taxon>
        <taxon>Tracheophyta</taxon>
        <taxon>Spermatophyta</taxon>
        <taxon>Magnoliopsida</taxon>
        <taxon>eudicotyledons</taxon>
        <taxon>Gunneridae</taxon>
        <taxon>Pentapetalae</taxon>
        <taxon>rosids</taxon>
        <taxon>fabids</taxon>
        <taxon>Fabales</taxon>
        <taxon>Fabaceae</taxon>
        <taxon>Papilionoideae</taxon>
        <taxon>50 kb inversion clade</taxon>
        <taxon>dalbergioids sensu lato</taxon>
        <taxon>Dalbergieae</taxon>
        <taxon>Pterocarpus clade</taxon>
        <taxon>Stylosanthes</taxon>
    </lineage>
</organism>